<keyword evidence="2" id="KW-1185">Reference proteome</keyword>
<accession>A0A4Z2IW17</accession>
<reference evidence="1 2" key="1">
    <citation type="submission" date="2019-03" db="EMBL/GenBank/DDBJ databases">
        <title>First draft genome of Liparis tanakae, snailfish: a comprehensive survey of snailfish specific genes.</title>
        <authorList>
            <person name="Kim W."/>
            <person name="Song I."/>
            <person name="Jeong J.-H."/>
            <person name="Kim D."/>
            <person name="Kim S."/>
            <person name="Ryu S."/>
            <person name="Song J.Y."/>
            <person name="Lee S.K."/>
        </authorList>
    </citation>
    <scope>NUCLEOTIDE SEQUENCE [LARGE SCALE GENOMIC DNA]</scope>
    <source>
        <tissue evidence="1">Muscle</tissue>
    </source>
</reference>
<organism evidence="1 2">
    <name type="scientific">Liparis tanakae</name>
    <name type="common">Tanaka's snailfish</name>
    <dbReference type="NCBI Taxonomy" id="230148"/>
    <lineage>
        <taxon>Eukaryota</taxon>
        <taxon>Metazoa</taxon>
        <taxon>Chordata</taxon>
        <taxon>Craniata</taxon>
        <taxon>Vertebrata</taxon>
        <taxon>Euteleostomi</taxon>
        <taxon>Actinopterygii</taxon>
        <taxon>Neopterygii</taxon>
        <taxon>Teleostei</taxon>
        <taxon>Neoteleostei</taxon>
        <taxon>Acanthomorphata</taxon>
        <taxon>Eupercaria</taxon>
        <taxon>Perciformes</taxon>
        <taxon>Cottioidei</taxon>
        <taxon>Cottales</taxon>
        <taxon>Liparidae</taxon>
        <taxon>Liparis</taxon>
    </lineage>
</organism>
<sequence>MVFADLPYDQTQRDLLRLRYRKGLRTLGQSSGQNSQVIMSRVEQEVHCRCARNLVSEKSGER</sequence>
<gene>
    <name evidence="1" type="ORF">EYF80_007523</name>
</gene>
<protein>
    <submittedName>
        <fullName evidence="1">Uncharacterized protein</fullName>
    </submittedName>
</protein>
<dbReference type="AlphaFoldDB" id="A0A4Z2IW17"/>
<name>A0A4Z2IW17_9TELE</name>
<proteinExistence type="predicted"/>
<evidence type="ECO:0000313" key="2">
    <source>
        <dbReference type="Proteomes" id="UP000314294"/>
    </source>
</evidence>
<dbReference type="Proteomes" id="UP000314294">
    <property type="component" value="Unassembled WGS sequence"/>
</dbReference>
<comment type="caution">
    <text evidence="1">The sequence shown here is derived from an EMBL/GenBank/DDBJ whole genome shotgun (WGS) entry which is preliminary data.</text>
</comment>
<evidence type="ECO:0000313" key="1">
    <source>
        <dbReference type="EMBL" id="TNN82155.1"/>
    </source>
</evidence>
<dbReference type="EMBL" id="SRLO01000041">
    <property type="protein sequence ID" value="TNN82155.1"/>
    <property type="molecule type" value="Genomic_DNA"/>
</dbReference>